<evidence type="ECO:0000259" key="5">
    <source>
        <dbReference type="PROSITE" id="PS50043"/>
    </source>
</evidence>
<evidence type="ECO:0000256" key="3">
    <source>
        <dbReference type="ARBA" id="ARBA00023163"/>
    </source>
</evidence>
<dbReference type="PANTHER" id="PTHR43214">
    <property type="entry name" value="TWO-COMPONENT RESPONSE REGULATOR"/>
    <property type="match status" value="1"/>
</dbReference>
<dbReference type="Pfam" id="PF00196">
    <property type="entry name" value="GerE"/>
    <property type="match status" value="1"/>
</dbReference>
<dbReference type="PROSITE" id="PS50110">
    <property type="entry name" value="RESPONSE_REGULATORY"/>
    <property type="match status" value="1"/>
</dbReference>
<dbReference type="InterPro" id="IPR000792">
    <property type="entry name" value="Tscrpt_reg_LuxR_C"/>
</dbReference>
<dbReference type="EMBL" id="JAIRBA010000004">
    <property type="protein sequence ID" value="MCG2418047.1"/>
    <property type="molecule type" value="Genomic_DNA"/>
</dbReference>
<dbReference type="SUPFAM" id="SSF52172">
    <property type="entry name" value="CheY-like"/>
    <property type="match status" value="1"/>
</dbReference>
<protein>
    <submittedName>
        <fullName evidence="7">Response regulator transcription factor</fullName>
    </submittedName>
</protein>
<dbReference type="CDD" id="cd06170">
    <property type="entry name" value="LuxR_C_like"/>
    <property type="match status" value="1"/>
</dbReference>
<evidence type="ECO:0000256" key="2">
    <source>
        <dbReference type="ARBA" id="ARBA00023125"/>
    </source>
</evidence>
<dbReference type="AlphaFoldDB" id="A0A9X1QVA4"/>
<evidence type="ECO:0000256" key="4">
    <source>
        <dbReference type="PROSITE-ProRule" id="PRU00169"/>
    </source>
</evidence>
<dbReference type="Proteomes" id="UP001139461">
    <property type="component" value="Unassembled WGS sequence"/>
</dbReference>
<dbReference type="GO" id="GO:0000160">
    <property type="term" value="P:phosphorelay signal transduction system"/>
    <property type="evidence" value="ECO:0007669"/>
    <property type="project" value="InterPro"/>
</dbReference>
<proteinExistence type="predicted"/>
<dbReference type="Gene3D" id="1.10.10.10">
    <property type="entry name" value="Winged helix-like DNA-binding domain superfamily/Winged helix DNA-binding domain"/>
    <property type="match status" value="1"/>
</dbReference>
<dbReference type="PRINTS" id="PR00038">
    <property type="entry name" value="HTHLUXR"/>
</dbReference>
<keyword evidence="4" id="KW-0597">Phosphoprotein</keyword>
<evidence type="ECO:0000256" key="1">
    <source>
        <dbReference type="ARBA" id="ARBA00023015"/>
    </source>
</evidence>
<keyword evidence="1" id="KW-0805">Transcription regulation</keyword>
<evidence type="ECO:0000259" key="6">
    <source>
        <dbReference type="PROSITE" id="PS50110"/>
    </source>
</evidence>
<dbReference type="PANTHER" id="PTHR43214:SF41">
    <property type="entry name" value="NITRATE_NITRITE RESPONSE REGULATOR PROTEIN NARP"/>
    <property type="match status" value="1"/>
</dbReference>
<feature type="domain" description="Response regulatory" evidence="6">
    <location>
        <begin position="8"/>
        <end position="123"/>
    </location>
</feature>
<dbReference type="RefSeq" id="WP_237601861.1">
    <property type="nucleotide sequence ID" value="NZ_JAIRBA010000004.1"/>
</dbReference>
<dbReference type="Gene3D" id="3.40.50.2300">
    <property type="match status" value="1"/>
</dbReference>
<feature type="modified residue" description="4-aspartylphosphate" evidence="4">
    <location>
        <position position="58"/>
    </location>
</feature>
<keyword evidence="2" id="KW-0238">DNA-binding</keyword>
<feature type="domain" description="HTH luxR-type" evidence="5">
    <location>
        <begin position="144"/>
        <end position="209"/>
    </location>
</feature>
<dbReference type="InterPro" id="IPR036388">
    <property type="entry name" value="WH-like_DNA-bd_sf"/>
</dbReference>
<dbReference type="SMART" id="SM00448">
    <property type="entry name" value="REC"/>
    <property type="match status" value="1"/>
</dbReference>
<keyword evidence="8" id="KW-1185">Reference proteome</keyword>
<gene>
    <name evidence="7" type="ORF">K8089_03360</name>
</gene>
<reference evidence="7" key="1">
    <citation type="submission" date="2021-09" db="EMBL/GenBank/DDBJ databases">
        <title>Genome of Aequorivita sp. strain F47161.</title>
        <authorList>
            <person name="Wang Y."/>
        </authorList>
    </citation>
    <scope>NUCLEOTIDE SEQUENCE</scope>
    <source>
        <strain evidence="7">F47161</strain>
    </source>
</reference>
<name>A0A9X1QVA4_9FLAO</name>
<dbReference type="InterPro" id="IPR001789">
    <property type="entry name" value="Sig_transdc_resp-reg_receiver"/>
</dbReference>
<comment type="caution">
    <text evidence="7">The sequence shown here is derived from an EMBL/GenBank/DDBJ whole genome shotgun (WGS) entry which is preliminary data.</text>
</comment>
<dbReference type="InterPro" id="IPR011006">
    <property type="entry name" value="CheY-like_superfamily"/>
</dbReference>
<dbReference type="InterPro" id="IPR039420">
    <property type="entry name" value="WalR-like"/>
</dbReference>
<evidence type="ECO:0000313" key="7">
    <source>
        <dbReference type="EMBL" id="MCG2418047.1"/>
    </source>
</evidence>
<dbReference type="PROSITE" id="PS50043">
    <property type="entry name" value="HTH_LUXR_2"/>
    <property type="match status" value="1"/>
</dbReference>
<evidence type="ECO:0000313" key="8">
    <source>
        <dbReference type="Proteomes" id="UP001139461"/>
    </source>
</evidence>
<accession>A0A9X1QVA4</accession>
<sequence length="217" mass="24879">MIEKSNISIVIADDHPMILKGLYDELLDNNYNVVGQATDGMQALEKILVHNPTLALLDIDMPILTGFDVIKMAKQKEVATKFIVLSFHKETEYISQARALQISGYLLKEDSFSEVEMCFQRVLKNETYFSRSFEATSLEIVSEDLRRMKNLTSSEKIILKLVSQQLSSSEIAEKLFISVRTVEKHRSNIIMKLDIDNTVSNALNTWAYEHRFIIKEL</sequence>
<keyword evidence="3" id="KW-0804">Transcription</keyword>
<dbReference type="Pfam" id="PF00072">
    <property type="entry name" value="Response_reg"/>
    <property type="match status" value="1"/>
</dbReference>
<organism evidence="7 8">
    <name type="scientific">Aequorivita vitellina</name>
    <dbReference type="NCBI Taxonomy" id="2874475"/>
    <lineage>
        <taxon>Bacteria</taxon>
        <taxon>Pseudomonadati</taxon>
        <taxon>Bacteroidota</taxon>
        <taxon>Flavobacteriia</taxon>
        <taxon>Flavobacteriales</taxon>
        <taxon>Flavobacteriaceae</taxon>
        <taxon>Aequorivita</taxon>
    </lineage>
</organism>
<dbReference type="GO" id="GO:0003677">
    <property type="term" value="F:DNA binding"/>
    <property type="evidence" value="ECO:0007669"/>
    <property type="project" value="UniProtKB-KW"/>
</dbReference>
<dbReference type="SMART" id="SM00421">
    <property type="entry name" value="HTH_LUXR"/>
    <property type="match status" value="1"/>
</dbReference>
<dbReference type="GO" id="GO:0006355">
    <property type="term" value="P:regulation of DNA-templated transcription"/>
    <property type="evidence" value="ECO:0007669"/>
    <property type="project" value="InterPro"/>
</dbReference>